<dbReference type="PANTHER" id="PTHR37947">
    <property type="entry name" value="BLL2462 PROTEIN"/>
    <property type="match status" value="1"/>
</dbReference>
<dbReference type="InterPro" id="IPR036465">
    <property type="entry name" value="vWFA_dom_sf"/>
</dbReference>
<dbReference type="OrthoDB" id="9763076at2"/>
<dbReference type="PANTHER" id="PTHR37947:SF1">
    <property type="entry name" value="BLL2462 PROTEIN"/>
    <property type="match status" value="1"/>
</dbReference>
<protein>
    <recommendedName>
        <fullName evidence="5">VWA domain-containing protein</fullName>
    </recommendedName>
</protein>
<keyword evidence="2" id="KW-0472">Membrane</keyword>
<dbReference type="RefSeq" id="WP_133228017.1">
    <property type="nucleotide sequence ID" value="NZ_SOZE01000005.1"/>
</dbReference>
<keyword evidence="4" id="KW-1185">Reference proteome</keyword>
<gene>
    <name evidence="3" type="ORF">E2R66_08015</name>
</gene>
<dbReference type="SUPFAM" id="SSF53300">
    <property type="entry name" value="vWA-like"/>
    <property type="match status" value="1"/>
</dbReference>
<dbReference type="EMBL" id="SOZE01000005">
    <property type="protein sequence ID" value="TFF38935.1"/>
    <property type="molecule type" value="Genomic_DNA"/>
</dbReference>
<dbReference type="AlphaFoldDB" id="A0A4Y8SJW3"/>
<evidence type="ECO:0000256" key="2">
    <source>
        <dbReference type="SAM" id="Phobius"/>
    </source>
</evidence>
<dbReference type="Proteomes" id="UP000297540">
    <property type="component" value="Unassembled WGS sequence"/>
</dbReference>
<proteinExistence type="predicted"/>
<evidence type="ECO:0000256" key="1">
    <source>
        <dbReference type="SAM" id="MobiDB-lite"/>
    </source>
</evidence>
<organism evidence="3 4">
    <name type="scientific">Mucilaginibacter psychrotolerans</name>
    <dbReference type="NCBI Taxonomy" id="1524096"/>
    <lineage>
        <taxon>Bacteria</taxon>
        <taxon>Pseudomonadati</taxon>
        <taxon>Bacteroidota</taxon>
        <taxon>Sphingobacteriia</taxon>
        <taxon>Sphingobacteriales</taxon>
        <taxon>Sphingobacteriaceae</taxon>
        <taxon>Mucilaginibacter</taxon>
    </lineage>
</organism>
<feature type="transmembrane region" description="Helical" evidence="2">
    <location>
        <begin position="12"/>
        <end position="28"/>
    </location>
</feature>
<dbReference type="Gene3D" id="3.40.50.410">
    <property type="entry name" value="von Willebrand factor, type A domain"/>
    <property type="match status" value="1"/>
</dbReference>
<dbReference type="InterPro" id="IPR029062">
    <property type="entry name" value="Class_I_gatase-like"/>
</dbReference>
<evidence type="ECO:0000313" key="4">
    <source>
        <dbReference type="Proteomes" id="UP000297540"/>
    </source>
</evidence>
<name>A0A4Y8SJW3_9SPHI</name>
<feature type="region of interest" description="Disordered" evidence="1">
    <location>
        <begin position="89"/>
        <end position="113"/>
    </location>
</feature>
<evidence type="ECO:0008006" key="5">
    <source>
        <dbReference type="Google" id="ProtNLM"/>
    </source>
</evidence>
<keyword evidence="2" id="KW-1133">Transmembrane helix</keyword>
<keyword evidence="2" id="KW-0812">Transmembrane</keyword>
<sequence>MSISWGAVSGWWLPACMVLGLLYAWLLYRKPVQLAKAARYGLFALRAIVVTLLALLLVSPLIKTVSLQPQKPLILIAQDNSESVKLFGVASPKSSPKERTSRASYSPSSGEGRGVASLAALKSQLGDGFEVHEFNFDRDLHDGLSNTYNGKQTDIASALHQLNDRFVNRNIGAVILATDGLYNLGADPQYEARNIKTSIYTIALGDTTPRRDLLIGNVNYNKTAYLGNDFEVEILAEAYQSTGENMRLTVTEDGRQLSSQNISITSAAFKKVIPLKLNADKKGLRKFTLSLSPLKNELSVQNNTETFYVEVLDARQKILLLYDGPHPDISVIKQSIESNRNFEVKSVTMADFGTISANDYSLVLLYQLSAASYGKVQNILSGKMPLWLVAGTQADINSFNRAQKTVNINAGSDDAQEVFAQPMPTFTAFTLTDSTQNKIARLPPLMSAYGTYEAQANTVVLLKQKIGNVPTAYPLLAFSEEGGRRTAVLTAEGLWRWQLAEYREYSNHHALEELFSQSVQYLTANANRERFRVYPSKNIFDEGENVLLNAELYNDALELVNTPDVSIALKSGDGKNYSFLFTRSGQSYQLNAGALPVGEYSYTATAKNGKQQFTAHGQITVKQLNLEARQSTANHQLLKAIATRSGGQMLLPAQIDQLANLIRKNDNIKTVVYEDKRYNDMISLKWIFGLLVVLLSAEWFLRKREGEV</sequence>
<reference evidence="3 4" key="1">
    <citation type="journal article" date="2017" name="Int. J. Syst. Evol. Microbiol.">
        <title>Mucilaginibacterpsychrotolerans sp. nov., isolated from peatlands.</title>
        <authorList>
            <person name="Deng Y."/>
            <person name="Shen L."/>
            <person name="Xu B."/>
            <person name="Liu Y."/>
            <person name="Gu Z."/>
            <person name="Liu H."/>
            <person name="Zhou Y."/>
        </authorList>
    </citation>
    <scope>NUCLEOTIDE SEQUENCE [LARGE SCALE GENOMIC DNA]</scope>
    <source>
        <strain evidence="3 4">NH7-4</strain>
    </source>
</reference>
<accession>A0A4Y8SJW3</accession>
<evidence type="ECO:0000313" key="3">
    <source>
        <dbReference type="EMBL" id="TFF38935.1"/>
    </source>
</evidence>
<feature type="transmembrane region" description="Helical" evidence="2">
    <location>
        <begin position="40"/>
        <end position="62"/>
    </location>
</feature>
<comment type="caution">
    <text evidence="3">The sequence shown here is derived from an EMBL/GenBank/DDBJ whole genome shotgun (WGS) entry which is preliminary data.</text>
</comment>
<dbReference type="Gene3D" id="3.40.50.880">
    <property type="match status" value="1"/>
</dbReference>